<dbReference type="Proteomes" id="UP000078492">
    <property type="component" value="Unassembled WGS sequence"/>
</dbReference>
<sequence>MESVPYFDGYNNPLARFARVCRRAREIIPPTAERNLTKLLVNKLGNRAYYAVEDEPCETVADLIDLLTGAFGSPKTLDQYRGELSTIFLRPGKHVLDYISRVKDLRTAILDTERREKRTSDPHFISEIDNLTTRSFCDGLPFEYRIQMGPETRRRHTDAFAATKAIAKRQELDKQRETDRQRDTRYRLDRDRDHRFAAEMGRPYQSNVPQREPPTYAYDRYQPNVPQRHEPPTYARDNRYRASTPQQRESFAYTTGHRFGSPQHRTSPHNNDLRTERNRASSSNNHNHNDKEYCKYCKNSGHRIEECRKRQHNNTLREQGNANGPSRRQDVAPADEQKRTRPMNPIEVKEEKDNREQE</sequence>
<evidence type="ECO:0000313" key="3">
    <source>
        <dbReference type="Proteomes" id="UP000078492"/>
    </source>
</evidence>
<feature type="compositionally biased region" description="Basic and acidic residues" evidence="1">
    <location>
        <begin position="227"/>
        <end position="240"/>
    </location>
</feature>
<feature type="region of interest" description="Disordered" evidence="1">
    <location>
        <begin position="168"/>
        <end position="292"/>
    </location>
</feature>
<evidence type="ECO:0000313" key="2">
    <source>
        <dbReference type="EMBL" id="KYN11070.1"/>
    </source>
</evidence>
<evidence type="ECO:0000256" key="1">
    <source>
        <dbReference type="SAM" id="MobiDB-lite"/>
    </source>
</evidence>
<name>A0A151IUI5_9HYME</name>
<feature type="compositionally biased region" description="Polar residues" evidence="1">
    <location>
        <begin position="241"/>
        <end position="253"/>
    </location>
</feature>
<accession>A0A151IUI5</accession>
<feature type="compositionally biased region" description="Basic and acidic residues" evidence="1">
    <location>
        <begin position="327"/>
        <end position="339"/>
    </location>
</feature>
<feature type="region of interest" description="Disordered" evidence="1">
    <location>
        <begin position="312"/>
        <end position="358"/>
    </location>
</feature>
<feature type="compositionally biased region" description="Basic and acidic residues" evidence="1">
    <location>
        <begin position="168"/>
        <end position="197"/>
    </location>
</feature>
<keyword evidence="3" id="KW-1185">Reference proteome</keyword>
<feature type="compositionally biased region" description="Polar residues" evidence="1">
    <location>
        <begin position="313"/>
        <end position="326"/>
    </location>
</feature>
<protein>
    <submittedName>
        <fullName evidence="2">Uncharacterized protein</fullName>
    </submittedName>
</protein>
<dbReference type="EMBL" id="KQ980958">
    <property type="protein sequence ID" value="KYN11070.1"/>
    <property type="molecule type" value="Genomic_DNA"/>
</dbReference>
<reference evidence="2 3" key="1">
    <citation type="submission" date="2015-09" db="EMBL/GenBank/DDBJ databases">
        <title>Trachymyrmex cornetzi WGS genome.</title>
        <authorList>
            <person name="Nygaard S."/>
            <person name="Hu H."/>
            <person name="Boomsma J."/>
            <person name="Zhang G."/>
        </authorList>
    </citation>
    <scope>NUCLEOTIDE SEQUENCE [LARGE SCALE GENOMIC DNA]</scope>
    <source>
        <strain evidence="2">Tcor2-1</strain>
        <tissue evidence="2">Whole body</tissue>
    </source>
</reference>
<dbReference type="STRING" id="471704.A0A151IUI5"/>
<proteinExistence type="predicted"/>
<gene>
    <name evidence="2" type="ORF">ALC57_16788</name>
</gene>
<dbReference type="AlphaFoldDB" id="A0A151IUI5"/>
<feature type="compositionally biased region" description="Basic and acidic residues" evidence="1">
    <location>
        <begin position="347"/>
        <end position="358"/>
    </location>
</feature>
<organism evidence="2 3">
    <name type="scientific">Trachymyrmex cornetzi</name>
    <dbReference type="NCBI Taxonomy" id="471704"/>
    <lineage>
        <taxon>Eukaryota</taxon>
        <taxon>Metazoa</taxon>
        <taxon>Ecdysozoa</taxon>
        <taxon>Arthropoda</taxon>
        <taxon>Hexapoda</taxon>
        <taxon>Insecta</taxon>
        <taxon>Pterygota</taxon>
        <taxon>Neoptera</taxon>
        <taxon>Endopterygota</taxon>
        <taxon>Hymenoptera</taxon>
        <taxon>Apocrita</taxon>
        <taxon>Aculeata</taxon>
        <taxon>Formicoidea</taxon>
        <taxon>Formicidae</taxon>
        <taxon>Myrmicinae</taxon>
        <taxon>Trachymyrmex</taxon>
    </lineage>
</organism>